<evidence type="ECO:0000313" key="5">
    <source>
        <dbReference type="EMBL" id="GFO65909.1"/>
    </source>
</evidence>
<dbReference type="InterPro" id="IPR036986">
    <property type="entry name" value="S4_RNA-bd_sf"/>
</dbReference>
<dbReference type="PANTHER" id="PTHR21600">
    <property type="entry name" value="MITOCHONDRIAL RNA PSEUDOURIDINE SYNTHASE"/>
    <property type="match status" value="1"/>
</dbReference>
<evidence type="ECO:0000313" key="7">
    <source>
        <dbReference type="Proteomes" id="UP000568888"/>
    </source>
</evidence>
<dbReference type="Proteomes" id="UP000568888">
    <property type="component" value="Unassembled WGS sequence"/>
</dbReference>
<dbReference type="InterPro" id="IPR050188">
    <property type="entry name" value="RluA_PseudoU_synthase"/>
</dbReference>
<dbReference type="GO" id="GO:0140098">
    <property type="term" value="F:catalytic activity, acting on RNA"/>
    <property type="evidence" value="ECO:0007669"/>
    <property type="project" value="UniProtKB-ARBA"/>
</dbReference>
<dbReference type="EMBL" id="BLXY01000013">
    <property type="protein sequence ID" value="GFO65909.1"/>
    <property type="molecule type" value="Genomic_DNA"/>
</dbReference>
<gene>
    <name evidence="5" type="ORF">GMPD_38280</name>
    <name evidence="6" type="ORF">M1B72_02765</name>
</gene>
<dbReference type="SUPFAM" id="SSF55120">
    <property type="entry name" value="Pseudouridine synthase"/>
    <property type="match status" value="1"/>
</dbReference>
<dbReference type="InterPro" id="IPR020103">
    <property type="entry name" value="PsdUridine_synth_cat_dom_sf"/>
</dbReference>
<dbReference type="EMBL" id="CP096574">
    <property type="protein sequence ID" value="UPU36645.1"/>
    <property type="molecule type" value="Genomic_DNA"/>
</dbReference>
<name>A0A6V8N3N6_9BACT</name>
<evidence type="ECO:0000313" key="6">
    <source>
        <dbReference type="EMBL" id="UPU36645.1"/>
    </source>
</evidence>
<keyword evidence="8" id="KW-1185">Reference proteome</keyword>
<comment type="similarity">
    <text evidence="1">Belongs to the pseudouridine synthase RluA family.</text>
</comment>
<dbReference type="Gene3D" id="3.10.290.10">
    <property type="entry name" value="RNA-binding S4 domain"/>
    <property type="match status" value="1"/>
</dbReference>
<dbReference type="GO" id="GO:0003723">
    <property type="term" value="F:RNA binding"/>
    <property type="evidence" value="ECO:0007669"/>
    <property type="project" value="UniProtKB-KW"/>
</dbReference>
<dbReference type="AlphaFoldDB" id="A0A6V8N3N6"/>
<keyword evidence="3" id="KW-0694">RNA-binding</keyword>
<keyword evidence="2" id="KW-0413">Isomerase</keyword>
<evidence type="ECO:0000259" key="4">
    <source>
        <dbReference type="Pfam" id="PF00849"/>
    </source>
</evidence>
<evidence type="ECO:0000256" key="1">
    <source>
        <dbReference type="ARBA" id="ARBA00010876"/>
    </source>
</evidence>
<dbReference type="PROSITE" id="PS50889">
    <property type="entry name" value="S4"/>
    <property type="match status" value="1"/>
</dbReference>
<proteinExistence type="inferred from homology"/>
<dbReference type="Gene3D" id="3.30.2350.10">
    <property type="entry name" value="Pseudouridine synthase"/>
    <property type="match status" value="1"/>
</dbReference>
<dbReference type="CDD" id="cd02869">
    <property type="entry name" value="PseudoU_synth_RluA_like"/>
    <property type="match status" value="1"/>
</dbReference>
<dbReference type="Pfam" id="PF00849">
    <property type="entry name" value="PseudoU_synth_2"/>
    <property type="match status" value="1"/>
</dbReference>
<reference evidence="7" key="1">
    <citation type="submission" date="2020-06" db="EMBL/GenBank/DDBJ databases">
        <title>Draft genomic sequecing of Geomonas sp. Red736.</title>
        <authorList>
            <person name="Itoh H."/>
            <person name="Xu Z.X."/>
            <person name="Ushijima N."/>
            <person name="Masuda Y."/>
            <person name="Shiratori Y."/>
            <person name="Senoo K."/>
        </authorList>
    </citation>
    <scope>NUCLEOTIDE SEQUENCE [LARGE SCALE GENOMIC DNA]</scope>
    <source>
        <strain evidence="7">Red736</strain>
    </source>
</reference>
<dbReference type="GO" id="GO:0000455">
    <property type="term" value="P:enzyme-directed rRNA pseudouridine synthesis"/>
    <property type="evidence" value="ECO:0007669"/>
    <property type="project" value="TreeGrafter"/>
</dbReference>
<evidence type="ECO:0000256" key="3">
    <source>
        <dbReference type="PROSITE-ProRule" id="PRU00182"/>
    </source>
</evidence>
<protein>
    <submittedName>
        <fullName evidence="5">RNA pseudouridine synthase</fullName>
    </submittedName>
    <submittedName>
        <fullName evidence="6">RluA family pseudouridine synthase</fullName>
    </submittedName>
</protein>
<dbReference type="RefSeq" id="WP_183350396.1">
    <property type="nucleotide sequence ID" value="NZ_BLXY01000013.1"/>
</dbReference>
<reference evidence="5" key="2">
    <citation type="journal article" date="2021" name="Int. J. Syst. Evol. Microbiol.">
        <title>Geomonas silvestris sp. nov., Geomonas paludis sp. nov. and Geomonas limicola sp. nov., isolated from terrestrial environments, and emended description of the genus Geomonas.</title>
        <authorList>
            <person name="Itoh H."/>
            <person name="Xu Z."/>
            <person name="Masuda Y."/>
            <person name="Ushijima N."/>
            <person name="Hayakawa C."/>
            <person name="Shiratori Y."/>
            <person name="Senoo K."/>
        </authorList>
    </citation>
    <scope>NUCLEOTIDE SEQUENCE</scope>
    <source>
        <strain evidence="5">Red736</strain>
    </source>
</reference>
<dbReference type="GO" id="GO:0009982">
    <property type="term" value="F:pseudouridine synthase activity"/>
    <property type="evidence" value="ECO:0007669"/>
    <property type="project" value="InterPro"/>
</dbReference>
<sequence>MILTARIDAEQAGLRLDDAAKLLFPQLSKGEIRRVIDWGGCNINQVLVRVASRQVKEGDEVALGLMEADRCIDLVYQKHELLYEDKDFLAVYKAVGVNSQRTPYQLKGTVEYAVECYMKSIGLRDPSRVVHRLDRGTSGVMFFPKHKQAATLISNLLKEGKVQKTYWALVSGSPDQQSWKVDAPLDRVSKFRYGVSLRGKPARTVFNVLGEGGGVTAIEAKPLTGRTHQIRVHLAHSGFPIIGDESYGGIPASRMMLHCRAMRFTGPRGKIIEAVAPLDAEFLEAAPEGAFEQPDGEATAY</sequence>
<reference evidence="6" key="3">
    <citation type="submission" date="2022-04" db="EMBL/GenBank/DDBJ databases">
        <authorList>
            <person name="Liu G."/>
        </authorList>
    </citation>
    <scope>NUCLEOTIDE SEQUENCE</scope>
    <source>
        <strain evidence="6">RG22</strain>
    </source>
</reference>
<dbReference type="InterPro" id="IPR006145">
    <property type="entry name" value="PsdUridine_synth_RsuA/RluA"/>
</dbReference>
<evidence type="ECO:0000313" key="8">
    <source>
        <dbReference type="Proteomes" id="UP000831485"/>
    </source>
</evidence>
<dbReference type="Proteomes" id="UP000831485">
    <property type="component" value="Chromosome"/>
</dbReference>
<evidence type="ECO:0000256" key="2">
    <source>
        <dbReference type="ARBA" id="ARBA00023235"/>
    </source>
</evidence>
<dbReference type="PANTHER" id="PTHR21600:SF44">
    <property type="entry name" value="RIBOSOMAL LARGE SUBUNIT PSEUDOURIDINE SYNTHASE D"/>
    <property type="match status" value="1"/>
</dbReference>
<organism evidence="5 7">
    <name type="scientific">Geomonas paludis</name>
    <dbReference type="NCBI Taxonomy" id="2740185"/>
    <lineage>
        <taxon>Bacteria</taxon>
        <taxon>Pseudomonadati</taxon>
        <taxon>Thermodesulfobacteriota</taxon>
        <taxon>Desulfuromonadia</taxon>
        <taxon>Geobacterales</taxon>
        <taxon>Geobacteraceae</taxon>
        <taxon>Geomonas</taxon>
    </lineage>
</organism>
<accession>A0A6V8N3N6</accession>
<feature type="domain" description="Pseudouridine synthase RsuA/RluA-like" evidence="4">
    <location>
        <begin position="87"/>
        <end position="236"/>
    </location>
</feature>